<evidence type="ECO:0000313" key="3">
    <source>
        <dbReference type="Proteomes" id="UP001465153"/>
    </source>
</evidence>
<protein>
    <submittedName>
        <fullName evidence="2">Uncharacterized protein</fullName>
    </submittedName>
</protein>
<comment type="caution">
    <text evidence="2">The sequence shown here is derived from an EMBL/GenBank/DDBJ whole genome shotgun (WGS) entry which is preliminary data.</text>
</comment>
<proteinExistence type="predicted"/>
<evidence type="ECO:0000313" key="2">
    <source>
        <dbReference type="EMBL" id="GAA6169017.1"/>
    </source>
</evidence>
<name>A0ABQ0ABI5_9GAMM</name>
<dbReference type="EMBL" id="BAABWN010000009">
    <property type="protein sequence ID" value="GAA6169017.1"/>
    <property type="molecule type" value="Genomic_DNA"/>
</dbReference>
<accession>A0ABQ0ABI5</accession>
<organism evidence="2 3">
    <name type="scientific">Sessilibacter corallicola</name>
    <dbReference type="NCBI Taxonomy" id="2904075"/>
    <lineage>
        <taxon>Bacteria</taxon>
        <taxon>Pseudomonadati</taxon>
        <taxon>Pseudomonadota</taxon>
        <taxon>Gammaproteobacteria</taxon>
        <taxon>Cellvibrionales</taxon>
        <taxon>Cellvibrionaceae</taxon>
        <taxon>Sessilibacter</taxon>
    </lineage>
</organism>
<dbReference type="InterPro" id="IPR049675">
    <property type="entry name" value="QatB"/>
</dbReference>
<keyword evidence="3" id="KW-1185">Reference proteome</keyword>
<dbReference type="NCBIfam" id="NF041924">
    <property type="entry name" value="QatB"/>
    <property type="match status" value="1"/>
</dbReference>
<evidence type="ECO:0000256" key="1">
    <source>
        <dbReference type="SAM" id="MobiDB-lite"/>
    </source>
</evidence>
<dbReference type="Proteomes" id="UP001465153">
    <property type="component" value="Unassembled WGS sequence"/>
</dbReference>
<dbReference type="RefSeq" id="WP_353303673.1">
    <property type="nucleotide sequence ID" value="NZ_BAABWN010000009.1"/>
</dbReference>
<sequence>MGTSTAYGGPGGDTPLIPSWLGSDPGSEPDSGQDGDPSADPDSLPAPPDKPSIPQAADPQRFSVARNNFTRFAGSGGSDRASLGRAVSGYVSTSSGGARQATQRMGASRGAGARLLGFLSDANARGMREALKEFNLDSMAGRPISEVFVALADHICPGAGTVDEGIAREAYIETIIDLADQGLAALDTFSPEQMDTVFELYATHAIEARICNDIGTKVVTMPSNVQIAHQVEKQLRDFIRGAVSDALTRARESTPNVTQTQVLSFVDSVYESAFSILKSLGDAEADQ</sequence>
<feature type="region of interest" description="Disordered" evidence="1">
    <location>
        <begin position="1"/>
        <end position="59"/>
    </location>
</feature>
<reference evidence="2 3" key="1">
    <citation type="submission" date="2024-04" db="EMBL/GenBank/DDBJ databases">
        <title>Draft genome sequence of Sessilibacter corallicola NBRC 116591.</title>
        <authorList>
            <person name="Miyakawa T."/>
            <person name="Kusuya Y."/>
            <person name="Miura T."/>
        </authorList>
    </citation>
    <scope>NUCLEOTIDE SEQUENCE [LARGE SCALE GENOMIC DNA]</scope>
    <source>
        <strain evidence="2 3">KU-00831-HH</strain>
    </source>
</reference>
<gene>
    <name evidence="2" type="ORF">NBRC116591_28280</name>
</gene>